<sequence>MAERVVPSYPEDSVPISGLDEFQSHLQLLENDPSIPFNLKLFDDIELQLTADHTLHRDQHPTSATNHPPTTHANPQKHNSRSLPSPFPHHQTSLSAILHKHTRHSGPPSILTALASPLPGANLLALAILHKAAKSPSDAAILSTLPEVVEELVRRWLDSPDVSVGERAAKVLGDILETDCEVIPGEGVNGVGSQINVNGTEIVKRRVPGHARLWRFILLERPILSLIKSFCSPETADPPTRSSRQISLSQGRLLRLLIRLATLDIRAINRTAFPDLFELPSHVVQVAGQGLLQWAAIAMVDKSDDILMHLTLIDFFESFVSIMRVSSRSTEEETTVKNLVRAAVHDDAQLNEALRSLPDRTVEEEAEPLRKYIAEILG</sequence>
<evidence type="ECO:0008006" key="4">
    <source>
        <dbReference type="Google" id="ProtNLM"/>
    </source>
</evidence>
<evidence type="ECO:0000313" key="3">
    <source>
        <dbReference type="Proteomes" id="UP001338125"/>
    </source>
</evidence>
<accession>A0ABR0SXT4</accession>
<gene>
    <name evidence="2" type="ORF">PT974_02337</name>
</gene>
<dbReference type="EMBL" id="JAVFKD010000002">
    <property type="protein sequence ID" value="KAK5996988.1"/>
    <property type="molecule type" value="Genomic_DNA"/>
</dbReference>
<feature type="region of interest" description="Disordered" evidence="1">
    <location>
        <begin position="57"/>
        <end position="90"/>
    </location>
</feature>
<protein>
    <recommendedName>
        <fullName evidence="4">DNA mismatch repair protein HSM3 N-terminal domain-containing protein</fullName>
    </recommendedName>
</protein>
<reference evidence="2 3" key="1">
    <citation type="submission" date="2024-01" db="EMBL/GenBank/DDBJ databases">
        <title>Complete genome of Cladobotryum mycophilum ATHUM6906.</title>
        <authorList>
            <person name="Christinaki A.C."/>
            <person name="Myridakis A.I."/>
            <person name="Kouvelis V.N."/>
        </authorList>
    </citation>
    <scope>NUCLEOTIDE SEQUENCE [LARGE SCALE GENOMIC DNA]</scope>
    <source>
        <strain evidence="2 3">ATHUM6906</strain>
    </source>
</reference>
<evidence type="ECO:0000256" key="1">
    <source>
        <dbReference type="SAM" id="MobiDB-lite"/>
    </source>
</evidence>
<comment type="caution">
    <text evidence="2">The sequence shown here is derived from an EMBL/GenBank/DDBJ whole genome shotgun (WGS) entry which is preliminary data.</text>
</comment>
<proteinExistence type="predicted"/>
<keyword evidence="3" id="KW-1185">Reference proteome</keyword>
<name>A0ABR0SXT4_9HYPO</name>
<evidence type="ECO:0000313" key="2">
    <source>
        <dbReference type="EMBL" id="KAK5996988.1"/>
    </source>
</evidence>
<dbReference type="Proteomes" id="UP001338125">
    <property type="component" value="Unassembled WGS sequence"/>
</dbReference>
<feature type="compositionally biased region" description="Polar residues" evidence="1">
    <location>
        <begin position="61"/>
        <end position="83"/>
    </location>
</feature>
<organism evidence="2 3">
    <name type="scientific">Cladobotryum mycophilum</name>
    <dbReference type="NCBI Taxonomy" id="491253"/>
    <lineage>
        <taxon>Eukaryota</taxon>
        <taxon>Fungi</taxon>
        <taxon>Dikarya</taxon>
        <taxon>Ascomycota</taxon>
        <taxon>Pezizomycotina</taxon>
        <taxon>Sordariomycetes</taxon>
        <taxon>Hypocreomycetidae</taxon>
        <taxon>Hypocreales</taxon>
        <taxon>Hypocreaceae</taxon>
        <taxon>Cladobotryum</taxon>
    </lineage>
</organism>